<keyword evidence="2" id="KW-1185">Reference proteome</keyword>
<dbReference type="STRING" id="62708.A0A420HM22"/>
<gene>
    <name evidence="1" type="ORF">GcM3_182044</name>
</gene>
<proteinExistence type="predicted"/>
<evidence type="ECO:0000313" key="2">
    <source>
        <dbReference type="Proteomes" id="UP000283383"/>
    </source>
</evidence>
<evidence type="ECO:0000313" key="1">
    <source>
        <dbReference type="EMBL" id="RKF58456.1"/>
    </source>
</evidence>
<dbReference type="EMBL" id="MCBQ01018209">
    <property type="protein sequence ID" value="RKF58456.1"/>
    <property type="molecule type" value="Genomic_DNA"/>
</dbReference>
<sequence>MSISRLTPIELEDFKYWNKICREERMEIQEIERRLELIQNKILGSISETLLPQLKGATTTREILLYLSDKLRPSDQARNQEILQKWNTLKFPSTNKMILSWLNEWESMYEEGKEMMLMLKKKRIT</sequence>
<reference evidence="1 2" key="1">
    <citation type="journal article" date="2018" name="BMC Genomics">
        <title>Comparative genome analyses reveal sequence features reflecting distinct modes of host-adaptation between dicot and monocot powdery mildew.</title>
        <authorList>
            <person name="Wu Y."/>
            <person name="Ma X."/>
            <person name="Pan Z."/>
            <person name="Kale S.D."/>
            <person name="Song Y."/>
            <person name="King H."/>
            <person name="Zhang Q."/>
            <person name="Presley C."/>
            <person name="Deng X."/>
            <person name="Wei C.I."/>
            <person name="Xiao S."/>
        </authorList>
    </citation>
    <scope>NUCLEOTIDE SEQUENCE [LARGE SCALE GENOMIC DNA]</scope>
    <source>
        <strain evidence="1">UMSG3</strain>
    </source>
</reference>
<dbReference type="Proteomes" id="UP000283383">
    <property type="component" value="Unassembled WGS sequence"/>
</dbReference>
<accession>A0A420HM22</accession>
<protein>
    <submittedName>
        <fullName evidence="1">Uncharacterized protein</fullName>
    </submittedName>
</protein>
<dbReference type="AlphaFoldDB" id="A0A420HM22"/>
<organism evidence="1 2">
    <name type="scientific">Golovinomyces cichoracearum</name>
    <dbReference type="NCBI Taxonomy" id="62708"/>
    <lineage>
        <taxon>Eukaryota</taxon>
        <taxon>Fungi</taxon>
        <taxon>Dikarya</taxon>
        <taxon>Ascomycota</taxon>
        <taxon>Pezizomycotina</taxon>
        <taxon>Leotiomycetes</taxon>
        <taxon>Erysiphales</taxon>
        <taxon>Erysiphaceae</taxon>
        <taxon>Golovinomyces</taxon>
    </lineage>
</organism>
<name>A0A420HM22_9PEZI</name>
<comment type="caution">
    <text evidence="1">The sequence shown here is derived from an EMBL/GenBank/DDBJ whole genome shotgun (WGS) entry which is preliminary data.</text>
</comment>